<organism evidence="3 4">
    <name type="scientific">Tetrabaena socialis</name>
    <dbReference type="NCBI Taxonomy" id="47790"/>
    <lineage>
        <taxon>Eukaryota</taxon>
        <taxon>Viridiplantae</taxon>
        <taxon>Chlorophyta</taxon>
        <taxon>core chlorophytes</taxon>
        <taxon>Chlorophyceae</taxon>
        <taxon>CS clade</taxon>
        <taxon>Chlamydomonadales</taxon>
        <taxon>Tetrabaenaceae</taxon>
        <taxon>Tetrabaena</taxon>
    </lineage>
</organism>
<evidence type="ECO:0000313" key="4">
    <source>
        <dbReference type="Proteomes" id="UP000236333"/>
    </source>
</evidence>
<dbReference type="PANTHER" id="PTHR42698">
    <property type="entry name" value="GTPASE ERA"/>
    <property type="match status" value="1"/>
</dbReference>
<dbReference type="Proteomes" id="UP000236333">
    <property type="component" value="Unassembled WGS sequence"/>
</dbReference>
<sequence length="221" mass="24303">MQASHELLRAGSARPLGRPWPCPARRLWIERAATCPRAASIANAEPQPEPSTSEPAGELRLRRRLVRKPAKPAAPASDAAGASTLPKSPKPQRARAAVAAEPSRKRQPTAAEEEDEDTKLFYADKEKFGKTILEESSPFYQPALTDEDLALDPPGHRSGYVAVIGKPNAGKSTLINALVGQKLSIVTYKPQTTRHRIMVDKDWRDDKDALTKYGYFNPMII</sequence>
<feature type="region of interest" description="Disordered" evidence="1">
    <location>
        <begin position="1"/>
        <end position="21"/>
    </location>
</feature>
<dbReference type="EMBL" id="PGGS01000017">
    <property type="protein sequence ID" value="PNH12008.1"/>
    <property type="molecule type" value="Genomic_DNA"/>
</dbReference>
<dbReference type="InterPro" id="IPR006073">
    <property type="entry name" value="GTP-bd"/>
</dbReference>
<dbReference type="PANTHER" id="PTHR42698:SF2">
    <property type="entry name" value="GTPASE ERA-LIKE, CHLOROPLASTIC"/>
    <property type="match status" value="1"/>
</dbReference>
<evidence type="ECO:0000256" key="1">
    <source>
        <dbReference type="SAM" id="MobiDB-lite"/>
    </source>
</evidence>
<keyword evidence="4" id="KW-1185">Reference proteome</keyword>
<dbReference type="InterPro" id="IPR005662">
    <property type="entry name" value="GTPase_Era-like"/>
</dbReference>
<dbReference type="SUPFAM" id="SSF52540">
    <property type="entry name" value="P-loop containing nucleoside triphosphate hydrolases"/>
    <property type="match status" value="1"/>
</dbReference>
<feature type="domain" description="G" evidence="2">
    <location>
        <begin position="161"/>
        <end position="205"/>
    </location>
</feature>
<gene>
    <name evidence="3" type="ORF">TSOC_001103</name>
</gene>
<evidence type="ECO:0000313" key="3">
    <source>
        <dbReference type="EMBL" id="PNH12008.1"/>
    </source>
</evidence>
<feature type="compositionally biased region" description="Low complexity" evidence="1">
    <location>
        <begin position="71"/>
        <end position="83"/>
    </location>
</feature>
<feature type="region of interest" description="Disordered" evidence="1">
    <location>
        <begin position="40"/>
        <end position="116"/>
    </location>
</feature>
<dbReference type="GO" id="GO:0019843">
    <property type="term" value="F:rRNA binding"/>
    <property type="evidence" value="ECO:0007669"/>
    <property type="project" value="TreeGrafter"/>
</dbReference>
<feature type="compositionally biased region" description="Basic residues" evidence="1">
    <location>
        <begin position="61"/>
        <end position="70"/>
    </location>
</feature>
<comment type="caution">
    <text evidence="3">The sequence shown here is derived from an EMBL/GenBank/DDBJ whole genome shotgun (WGS) entry which is preliminary data.</text>
</comment>
<name>A0A2J8AHL0_9CHLO</name>
<protein>
    <submittedName>
        <fullName evidence="3">GTPase Era</fullName>
    </submittedName>
</protein>
<dbReference type="GO" id="GO:0005525">
    <property type="term" value="F:GTP binding"/>
    <property type="evidence" value="ECO:0007669"/>
    <property type="project" value="InterPro"/>
</dbReference>
<dbReference type="GO" id="GO:0043024">
    <property type="term" value="F:ribosomal small subunit binding"/>
    <property type="evidence" value="ECO:0007669"/>
    <property type="project" value="TreeGrafter"/>
</dbReference>
<accession>A0A2J8AHL0</accession>
<evidence type="ECO:0000259" key="2">
    <source>
        <dbReference type="Pfam" id="PF01926"/>
    </source>
</evidence>
<dbReference type="Gene3D" id="3.40.50.300">
    <property type="entry name" value="P-loop containing nucleotide triphosphate hydrolases"/>
    <property type="match status" value="1"/>
</dbReference>
<proteinExistence type="predicted"/>
<dbReference type="Pfam" id="PF01926">
    <property type="entry name" value="MMR_HSR1"/>
    <property type="match status" value="1"/>
</dbReference>
<dbReference type="InterPro" id="IPR027417">
    <property type="entry name" value="P-loop_NTPase"/>
</dbReference>
<dbReference type="OrthoDB" id="8954335at2759"/>
<reference evidence="3 4" key="1">
    <citation type="journal article" date="2017" name="Mol. Biol. Evol.">
        <title>The 4-celled Tetrabaena socialis nuclear genome reveals the essential components for genetic control of cell number at the origin of multicellularity in the volvocine lineage.</title>
        <authorList>
            <person name="Featherston J."/>
            <person name="Arakaki Y."/>
            <person name="Hanschen E.R."/>
            <person name="Ferris P.J."/>
            <person name="Michod R.E."/>
            <person name="Olson B.J.S.C."/>
            <person name="Nozaki H."/>
            <person name="Durand P.M."/>
        </authorList>
    </citation>
    <scope>NUCLEOTIDE SEQUENCE [LARGE SCALE GENOMIC DNA]</scope>
    <source>
        <strain evidence="3 4">NIES-571</strain>
    </source>
</reference>
<dbReference type="AlphaFoldDB" id="A0A2J8AHL0"/>
<dbReference type="GO" id="GO:0000028">
    <property type="term" value="P:ribosomal small subunit assembly"/>
    <property type="evidence" value="ECO:0007669"/>
    <property type="project" value="TreeGrafter"/>
</dbReference>